<keyword evidence="1" id="KW-0028">Amino-acid biosynthesis</keyword>
<dbReference type="InterPro" id="IPR014729">
    <property type="entry name" value="Rossmann-like_a/b/a_fold"/>
</dbReference>
<feature type="coiled-coil region" evidence="4">
    <location>
        <begin position="750"/>
        <end position="813"/>
    </location>
</feature>
<gene>
    <name evidence="5" type="ORF">PVVCY_1304180</name>
</gene>
<proteinExistence type="predicted"/>
<organism evidence="5 6">
    <name type="scientific">Plasmodium vinckei vinckei</name>
    <dbReference type="NCBI Taxonomy" id="54757"/>
    <lineage>
        <taxon>Eukaryota</taxon>
        <taxon>Sar</taxon>
        <taxon>Alveolata</taxon>
        <taxon>Apicomplexa</taxon>
        <taxon>Aconoidasida</taxon>
        <taxon>Haemosporida</taxon>
        <taxon>Plasmodiidae</taxon>
        <taxon>Plasmodium</taxon>
        <taxon>Plasmodium (Vinckeia)</taxon>
    </lineage>
</organism>
<reference evidence="5 6" key="1">
    <citation type="submission" date="2019-01" db="EMBL/GenBank/DDBJ databases">
        <authorList>
            <person name="Ramaprasad A."/>
        </authorList>
    </citation>
    <scope>NUCLEOTIDE SEQUENCE [LARGE SCALE GENOMIC DNA]</scope>
</reference>
<dbReference type="GO" id="GO:0004066">
    <property type="term" value="F:asparagine synthase (glutamine-hydrolyzing) activity"/>
    <property type="evidence" value="ECO:0007669"/>
    <property type="project" value="InterPro"/>
</dbReference>
<dbReference type="SUPFAM" id="SSF52402">
    <property type="entry name" value="Adenine nucleotide alpha hydrolases-like"/>
    <property type="match status" value="1"/>
</dbReference>
<evidence type="ECO:0000256" key="4">
    <source>
        <dbReference type="SAM" id="Coils"/>
    </source>
</evidence>
<keyword evidence="4" id="KW-0175">Coiled coil</keyword>
<dbReference type="KEGG" id="pvv:PVVCY_1304180"/>
<sequence>MSNFLIQISGDNEKVHKEVAKIFSEQFLEQNGNLNNKKDKYILTEKYVDTFLIPHLYKQNSYNDFYSVKCEFDIPMENLNEQSSTNEYTPSNKININLYGSQIYFENVEHVENETRYKSDKINNTTSTIKEYKIKNKNVLLLHGFFNYRDCIQNDKFEKGENNCIKGLYNYIKNDDNTKSNIKDCLKNIEGSFVLIYIECEKDNQINIYFFNDQFGMKSFIYFYEQTSIILTNMYPPFIHYNFNYTNIKTNEYIFNDSSINDHVNLVQSNNLSPHDKEDDSLDLYKTHDKQNIPINNKIGINITPYYIYKISFHKQCEVLFEKIKKDNCIYTEDYQWKDEQISLKKNFENIIGFFKKNSFLFSNINHELEISQLNNIIEILCDQIKTNQQNDETFQHILAEIKLNNIFINLYLKLLSSIVKRKIQIFFNSNIFQKKDNKNKSCICQNNVESSFSNKSISILFSGSVDSMLLSIITIHNFFSIYKNGYIELINVCFDENAIDRYTCLISYEQINKMFPTLDIRLLLIDVQPNDLIKYEKVIYYIMSPNHSIMDYNISSALFFSSIKNGYILSPNFFNTPDWESIKKKVLPFLNISTEKDNIQNVKTQKENSDITNVNINMVESKTSSKCSVCEFRMNPNCIHKSCAICCRKLRYIYYKEYISKKNENAKETDKIDITISGENLSQSSHDIQSRHGMYQMHTDSKTGKDIIYLLVKKKKVLINFDIYYNCMAHKEKLYNYQEIDNLFINFAKELKENNLTNNSDKKENANQDLCPSDDIVNTFIQKEKSNLNLNNKNSEEQIRNLLCRKTKTEKKNNNDKIYLNNDIKQEDEEESLNYLSRELYRKCNGLTLSKEEIKCCCKRRMLIIGSGADELYGGYYRQNNQVRQDGKLKKNNHKLNEMTKDIKRLWIRNLYRDDRIITYANNCEQYVFYPYLDINLINFLFSIPFQNVVKPISITNLCKNQNNSLMFSQTNEKLINSDKNKIEIKFDYLSSNLDEHYKLYTTINNYKISKWILRMSIFFLKFKNVIFFKKKAIQFGSKAKHISKYMEEYILSTIHKDPSLLSIYEQNKEAQYNREKKKEKKKGDTQYTLLCIGNIPIAK</sequence>
<dbReference type="PANTHER" id="PTHR45937">
    <property type="entry name" value="ASPARAGINE SYNTHETASE DOMAIN-CONTAINING PROTEIN 1"/>
    <property type="match status" value="1"/>
</dbReference>
<evidence type="ECO:0000256" key="3">
    <source>
        <dbReference type="ARBA" id="ARBA00022962"/>
    </source>
</evidence>
<evidence type="ECO:0000313" key="6">
    <source>
        <dbReference type="Proteomes" id="UP000290582"/>
    </source>
</evidence>
<dbReference type="VEuPathDB" id="PlasmoDB:PVVCY_1304180"/>
<keyword evidence="3" id="KW-0315">Glutamine amidotransferase</keyword>
<protein>
    <recommendedName>
        <fullName evidence="7">Asparagine synthase</fullName>
    </recommendedName>
</protein>
<dbReference type="Gene3D" id="3.40.50.620">
    <property type="entry name" value="HUPs"/>
    <property type="match status" value="1"/>
</dbReference>
<dbReference type="InterPro" id="IPR051857">
    <property type="entry name" value="Asn_synthetase_domain"/>
</dbReference>
<dbReference type="CDD" id="cd01991">
    <property type="entry name" value="Asn_synthase_B_C"/>
    <property type="match status" value="1"/>
</dbReference>
<accession>A0A449BYM8</accession>
<dbReference type="OrthoDB" id="10252281at2759"/>
<dbReference type="GO" id="GO:0006529">
    <property type="term" value="P:asparagine biosynthetic process"/>
    <property type="evidence" value="ECO:0007669"/>
    <property type="project" value="UniProtKB-KW"/>
</dbReference>
<dbReference type="EMBL" id="LR215069">
    <property type="protein sequence ID" value="VEV58481.1"/>
    <property type="molecule type" value="Genomic_DNA"/>
</dbReference>
<evidence type="ECO:0000313" key="5">
    <source>
        <dbReference type="EMBL" id="VEV58481.1"/>
    </source>
</evidence>
<dbReference type="GeneID" id="19958608"/>
<evidence type="ECO:0000256" key="2">
    <source>
        <dbReference type="ARBA" id="ARBA00022888"/>
    </source>
</evidence>
<name>A0A449BYM8_PLAVN</name>
<dbReference type="AlphaFoldDB" id="A0A449BYM8"/>
<dbReference type="InterPro" id="IPR001962">
    <property type="entry name" value="Asn_synthase"/>
</dbReference>
<keyword evidence="2" id="KW-0061">Asparagine biosynthesis</keyword>
<evidence type="ECO:0000256" key="1">
    <source>
        <dbReference type="ARBA" id="ARBA00022605"/>
    </source>
</evidence>
<dbReference type="PANTHER" id="PTHR45937:SF1">
    <property type="entry name" value="ASPARAGINE SYNTHETASE DOMAIN-CONTAINING PROTEIN 1"/>
    <property type="match status" value="1"/>
</dbReference>
<dbReference type="RefSeq" id="XP_008622312.1">
    <property type="nucleotide sequence ID" value="XM_008624090.1"/>
</dbReference>
<dbReference type="Proteomes" id="UP000290582">
    <property type="component" value="Chromosome PVVCY_13"/>
</dbReference>
<evidence type="ECO:0008006" key="7">
    <source>
        <dbReference type="Google" id="ProtNLM"/>
    </source>
</evidence>